<feature type="compositionally biased region" description="Low complexity" evidence="2">
    <location>
        <begin position="1353"/>
        <end position="1362"/>
    </location>
</feature>
<comment type="caution">
    <text evidence="4">The sequence shown here is derived from an EMBL/GenBank/DDBJ whole genome shotgun (WGS) entry which is preliminary data.</text>
</comment>
<dbReference type="Pfam" id="PF25351">
    <property type="entry name" value="PH_BUD3_C"/>
    <property type="match status" value="1"/>
</dbReference>
<feature type="region of interest" description="Disordered" evidence="2">
    <location>
        <begin position="777"/>
        <end position="867"/>
    </location>
</feature>
<dbReference type="GO" id="GO:0005085">
    <property type="term" value="F:guanyl-nucleotide exchange factor activity"/>
    <property type="evidence" value="ECO:0007669"/>
    <property type="project" value="InterPro"/>
</dbReference>
<organism evidence="4 5">
    <name type="scientific">Penicillium olsonii</name>
    <dbReference type="NCBI Taxonomy" id="99116"/>
    <lineage>
        <taxon>Eukaryota</taxon>
        <taxon>Fungi</taxon>
        <taxon>Dikarya</taxon>
        <taxon>Ascomycota</taxon>
        <taxon>Pezizomycotina</taxon>
        <taxon>Eurotiomycetes</taxon>
        <taxon>Eurotiomycetidae</taxon>
        <taxon>Eurotiales</taxon>
        <taxon>Aspergillaceae</taxon>
        <taxon>Penicillium</taxon>
    </lineage>
</organism>
<dbReference type="PANTHER" id="PTHR22834">
    <property type="entry name" value="NUCLEAR FUSION PROTEIN FUS2"/>
    <property type="match status" value="1"/>
</dbReference>
<feature type="region of interest" description="Disordered" evidence="2">
    <location>
        <begin position="1119"/>
        <end position="1393"/>
    </location>
</feature>
<dbReference type="InterPro" id="IPR035899">
    <property type="entry name" value="DBL_dom_sf"/>
</dbReference>
<evidence type="ECO:0000313" key="5">
    <source>
        <dbReference type="Proteomes" id="UP001153618"/>
    </source>
</evidence>
<feature type="compositionally biased region" description="Basic and acidic residues" evidence="2">
    <location>
        <begin position="840"/>
        <end position="863"/>
    </location>
</feature>
<dbReference type="GO" id="GO:0005737">
    <property type="term" value="C:cytoplasm"/>
    <property type="evidence" value="ECO:0007669"/>
    <property type="project" value="TreeGrafter"/>
</dbReference>
<keyword evidence="1" id="KW-0175">Coiled coil</keyword>
<feature type="domain" description="DH" evidence="3">
    <location>
        <begin position="244"/>
        <end position="458"/>
    </location>
</feature>
<dbReference type="InterPro" id="IPR000219">
    <property type="entry name" value="DH_dom"/>
</dbReference>
<feature type="compositionally biased region" description="Basic and acidic residues" evidence="2">
    <location>
        <begin position="1372"/>
        <end position="1383"/>
    </location>
</feature>
<dbReference type="PROSITE" id="PS50010">
    <property type="entry name" value="DH_2"/>
    <property type="match status" value="1"/>
</dbReference>
<dbReference type="Pfam" id="PF12015">
    <property type="entry name" value="Bud3_N"/>
    <property type="match status" value="1"/>
</dbReference>
<dbReference type="SMART" id="SM00325">
    <property type="entry name" value="RhoGEF"/>
    <property type="match status" value="1"/>
</dbReference>
<dbReference type="Pfam" id="PF00621">
    <property type="entry name" value="RhoGEF"/>
    <property type="match status" value="1"/>
</dbReference>
<evidence type="ECO:0000256" key="2">
    <source>
        <dbReference type="SAM" id="MobiDB-lite"/>
    </source>
</evidence>
<dbReference type="OrthoDB" id="4066896at2759"/>
<feature type="coiled-coil region" evidence="1">
    <location>
        <begin position="1434"/>
        <end position="1542"/>
    </location>
</feature>
<dbReference type="Gene3D" id="1.20.900.10">
    <property type="entry name" value="Dbl homology (DH) domain"/>
    <property type="match status" value="1"/>
</dbReference>
<dbReference type="Proteomes" id="UP001153618">
    <property type="component" value="Unassembled WGS sequence"/>
</dbReference>
<dbReference type="GO" id="GO:0031991">
    <property type="term" value="P:regulation of actomyosin contractile ring contraction"/>
    <property type="evidence" value="ECO:0007669"/>
    <property type="project" value="TreeGrafter"/>
</dbReference>
<name>A0A9W4HVT7_PENOL</name>
<feature type="compositionally biased region" description="Basic and acidic residues" evidence="2">
    <location>
        <begin position="1307"/>
        <end position="1325"/>
    </location>
</feature>
<dbReference type="EMBL" id="CAJVOS010000028">
    <property type="protein sequence ID" value="CAG8136778.1"/>
    <property type="molecule type" value="Genomic_DNA"/>
</dbReference>
<dbReference type="InterPro" id="IPR051492">
    <property type="entry name" value="Dynamin-Rho_GEF"/>
</dbReference>
<feature type="compositionally biased region" description="Low complexity" evidence="2">
    <location>
        <begin position="1261"/>
        <end position="1284"/>
    </location>
</feature>
<dbReference type="PANTHER" id="PTHR22834:SF21">
    <property type="entry name" value="GUANYL NUCLEOTIDE EXCHANGE FACTOR, PUTATIVE (AFU_ORTHOLOGUE AFUA_5G11890)-RELATED"/>
    <property type="match status" value="1"/>
</dbReference>
<dbReference type="InterPro" id="IPR021895">
    <property type="entry name" value="Bud3_N"/>
</dbReference>
<gene>
    <name evidence="4" type="ORF">POLS_LOCUS5672</name>
</gene>
<feature type="compositionally biased region" description="Polar residues" evidence="2">
    <location>
        <begin position="1241"/>
        <end position="1252"/>
    </location>
</feature>
<evidence type="ECO:0000259" key="3">
    <source>
        <dbReference type="PROSITE" id="PS50010"/>
    </source>
</evidence>
<accession>A0A9W4HVT7</accession>
<feature type="compositionally biased region" description="Polar residues" evidence="2">
    <location>
        <begin position="1121"/>
        <end position="1134"/>
    </location>
</feature>
<keyword evidence="5" id="KW-1185">Reference proteome</keyword>
<proteinExistence type="predicted"/>
<protein>
    <recommendedName>
        <fullName evidence="3">DH domain-containing protein</fullName>
    </recommendedName>
</protein>
<dbReference type="SUPFAM" id="SSF48065">
    <property type="entry name" value="DBL homology domain (DH-domain)"/>
    <property type="match status" value="1"/>
</dbReference>
<reference evidence="4" key="1">
    <citation type="submission" date="2021-07" db="EMBL/GenBank/DDBJ databases">
        <authorList>
            <person name="Branca A.L. A."/>
        </authorList>
    </citation>
    <scope>NUCLEOTIDE SEQUENCE</scope>
</reference>
<evidence type="ECO:0000256" key="1">
    <source>
        <dbReference type="SAM" id="Coils"/>
    </source>
</evidence>
<dbReference type="InterPro" id="IPR057454">
    <property type="entry name" value="Bud3_C"/>
</dbReference>
<feature type="compositionally biased region" description="Polar residues" evidence="2">
    <location>
        <begin position="1212"/>
        <end position="1234"/>
    </location>
</feature>
<evidence type="ECO:0000313" key="4">
    <source>
        <dbReference type="EMBL" id="CAG8136778.1"/>
    </source>
</evidence>
<sequence length="1561" mass="171854">MAALAPPPAPTLADLPLEQLSLYHVVDPCLSSILVFYGAVSTVNATVSSSRIQAHIFTPAGFQSYPRITVSPAAPVYAAVKHLPRDKQGDEVSRGLAVSMLRYFAELSEPAKNRLAGLARIGRPGGKIPKMFDEMHAADVANRMVKVEDSSEIIHDIRSAYQERRVPWIDIDVILPAGTIQAPQRRGSESSDLDTQNPQYGPYTPLIEALGDPMFLPTSRLKRAPSQPTNVSKSRLFARSQKEALRLTMCELVDTEERYVAKLYSLVHEVADEFIQKAQARRPSSTSPDEAALAALFPPCLREILEVNLGFLNVIRQVLDDTEKEAITDIGQDTELPSRGLPRDRKDALGAVEFAKALFEWLPRFSQPYGDYMRAHTGFTQTLNLFMKDKNSSFSKMVYETGEQRLRSLLMEPVQRLPRYSLLIDTMTSNLPLVHPAVRTLLKARDVVKDICALENDSPSSHAQSLDRLRELVNGWPARTFPEGRLITAVDFNEVVPPFQLEQPSGQSAGIMLLYKNCMVLLAKSDESRATARGVLADIDNAASSTSDMPMSLPPSDLQVVQVLDFHNVRCMQSQCGRIMYILPVSAKTASSESNSGADLIALELATTYEGKASRLIEEISKAKIEGRFPESEREGGKWTLRSPPTGAASNVGILACVCEDGQTAALNPIHPSPIRVVFDTSKTTCSQILKGSNLEVVISISPPNGDHQYRLDVESVVGFGSADLITVETFIPTLARRLQYLLSPLRSTRNPVLTEPLVRSNFEILRYVASSLTAQVKSSRGFRPPSPTKLISNLLGGSRDSAPSSKGPGSATLTGEFPKILPPRGQLSRSNTLPSTFPGKDKDKDKDREREKEKEKEKEEGNNKISVVGASTSKGLDTQFGLLEQTFAAFVLSLQSRSGNILGRMLRVRDHVDRAPVNELYNILLEDPSRIQAAAEVPVDTLFVAFETFLANAWHQSMGPILSSSSLKWVQSQFDTMIPRDFDDQFRKFLADMTPQNRRALGAIIRLLAELLDASGNDGDRGALTMAFAEVLTEDGDPSHHVSLLDRLVEDFDVLFEDFIPGGTSVEGTLTCGQSKGHNTGSVGSNSSSFRKRFGFGSHKESSKHEGEGKVASILRTLSKKQSPAGSEPNTPKGSLIRSKSTDVDARLGFLRPTSSDRSYGFASEETISRPGTGHEQPPSLSSFRGFSEDRVPRTRRKRRSSLSDLRPPTASSDASSISPTQQLRPTTPSSYTRGDVVTPTKQSRPQSSYIPVSPMRGQSPMRSQSPAKSSSPSRLGSPIRRMSPPRPSTPSKKENIDPRTPYTERTTKSRRDVSESPGEEAKRGPRASSIPQRTPGLRERPANNGSENKRPQSSSSSQKPQRARMQSPQKLRERVQLEKKTQYATQLGLRDEISAISDELRSFKLTPPRELSPMDLSFSFDREDSHASSATTASLEARMRNIEAKFDMLTAECNGRTSAIEKDLESSLVLSERRVKKLDELYREASAENEALYDRFNTELSKVAKDVRSGHAEDALKSQLASALDEIGRVKKENFRLKREVGGLRAQSAAHALLKASEQ</sequence>
<dbReference type="GO" id="GO:0032955">
    <property type="term" value="P:regulation of division septum assembly"/>
    <property type="evidence" value="ECO:0007669"/>
    <property type="project" value="TreeGrafter"/>
</dbReference>